<sequence>MKYKWVKDSPNKRLACQHGLIVAIVQEHGNGEYTWIVGWQGAYGCIDRGQEETKEQAMKKAEEALNYMTQSLKDTLK</sequence>
<comment type="caution">
    <text evidence="1">The sequence shown here is derived from an EMBL/GenBank/DDBJ whole genome shotgun (WGS) entry which is preliminary data.</text>
</comment>
<reference evidence="1" key="1">
    <citation type="journal article" date="2015" name="Nature">
        <title>Complex archaea that bridge the gap between prokaryotes and eukaryotes.</title>
        <authorList>
            <person name="Spang A."/>
            <person name="Saw J.H."/>
            <person name="Jorgensen S.L."/>
            <person name="Zaremba-Niedzwiedzka K."/>
            <person name="Martijn J."/>
            <person name="Lind A.E."/>
            <person name="van Eijk R."/>
            <person name="Schleper C."/>
            <person name="Guy L."/>
            <person name="Ettema T.J."/>
        </authorList>
    </citation>
    <scope>NUCLEOTIDE SEQUENCE</scope>
</reference>
<organism evidence="1">
    <name type="scientific">marine sediment metagenome</name>
    <dbReference type="NCBI Taxonomy" id="412755"/>
    <lineage>
        <taxon>unclassified sequences</taxon>
        <taxon>metagenomes</taxon>
        <taxon>ecological metagenomes</taxon>
    </lineage>
</organism>
<accession>A0A0F9MKM3</accession>
<dbReference type="AlphaFoldDB" id="A0A0F9MKM3"/>
<protein>
    <submittedName>
        <fullName evidence="1">Uncharacterized protein</fullName>
    </submittedName>
</protein>
<proteinExistence type="predicted"/>
<gene>
    <name evidence="1" type="ORF">LCGC14_1143440</name>
</gene>
<name>A0A0F9MKM3_9ZZZZ</name>
<evidence type="ECO:0000313" key="1">
    <source>
        <dbReference type="EMBL" id="KKM99866.1"/>
    </source>
</evidence>
<dbReference type="EMBL" id="LAZR01005447">
    <property type="protein sequence ID" value="KKM99866.1"/>
    <property type="molecule type" value="Genomic_DNA"/>
</dbReference>